<dbReference type="RefSeq" id="WP_112908621.1">
    <property type="nucleotide sequence ID" value="NZ_CP030764.1"/>
</dbReference>
<gene>
    <name evidence="1" type="ORF">DLJ82_6859</name>
</gene>
<proteinExistence type="predicted"/>
<evidence type="ECO:0000313" key="1">
    <source>
        <dbReference type="EMBL" id="AXA44829.1"/>
    </source>
</evidence>
<evidence type="ECO:0000313" key="2">
    <source>
        <dbReference type="Proteomes" id="UP000251166"/>
    </source>
</evidence>
<keyword evidence="1" id="KW-0614">Plasmid</keyword>
<reference evidence="1 2" key="1">
    <citation type="submission" date="2018-07" db="EMBL/GenBank/DDBJ databases">
        <title>Rhizobium leguminosarum strain:ATCC 14479 Genome sequencing and assembly.</title>
        <authorList>
            <person name="Chakraborty R."/>
        </authorList>
    </citation>
    <scope>NUCLEOTIDE SEQUENCE [LARGE SCALE GENOMIC DNA]</scope>
    <source>
        <strain evidence="1 2">ATCC 14479</strain>
        <plasmid evidence="2">Plasmid unnamed4</plasmid>
    </source>
</reference>
<dbReference type="Proteomes" id="UP000251166">
    <property type="component" value="Plasmid unnamed4"/>
</dbReference>
<name>A0A2Z4YUR6_RHILE</name>
<dbReference type="AlphaFoldDB" id="A0A2Z4YUR6"/>
<protein>
    <submittedName>
        <fullName evidence="1">Uncharacterized protein</fullName>
    </submittedName>
</protein>
<accession>A0A2Z4YUR6</accession>
<sequence length="424" mass="46667">MPRRIDYKPQGLKSDHVTLGVLASLIFFAVGPSGVWAQGAVVLPTKAGATTVGERVQGTTEALMQMFDFGADLSSKSLIRILPGDWETLSSEYSHGMSASSLKKLCAFNRVNLKQPDPLYPIFDGWIGREGSSRRFELRLSAGASVYWISNVQDQMHALGYDNSEATDVVKIQRGLAIRNSVQQGEAFPVNDDVVGFINSAAPTTPTFLVRCPGEPEDSARSERNIQTMNTIAETMAQRASFLSYGSDGSVPFVSKMQGTWTLIDDLGPSGVQNQTVADLCHIRRVEMRADHQPLPILTAHVADTSSEQDRPVPASQDEFELRLAGDGELLRVALHDPLVEVKQDPERFRVPPAEKDDPVAKRHQQAAVAWYRQMTLSLSLPVTLNQIDDDTLIETPKNPWGQTPSYGSGPAAFKRYWLRCPQS</sequence>
<geneLocation type="plasmid" evidence="1 2">
    <name>unnamed4</name>
</geneLocation>
<organism evidence="1 2">
    <name type="scientific">Rhizobium leguminosarum</name>
    <dbReference type="NCBI Taxonomy" id="384"/>
    <lineage>
        <taxon>Bacteria</taxon>
        <taxon>Pseudomonadati</taxon>
        <taxon>Pseudomonadota</taxon>
        <taxon>Alphaproteobacteria</taxon>
        <taxon>Hyphomicrobiales</taxon>
        <taxon>Rhizobiaceae</taxon>
        <taxon>Rhizobium/Agrobacterium group</taxon>
        <taxon>Rhizobium</taxon>
    </lineage>
</organism>
<dbReference type="EMBL" id="CP030764">
    <property type="protein sequence ID" value="AXA44829.1"/>
    <property type="molecule type" value="Genomic_DNA"/>
</dbReference>